<evidence type="ECO:0000313" key="1">
    <source>
        <dbReference type="EMBL" id="PIZ93305.1"/>
    </source>
</evidence>
<gene>
    <name evidence="1" type="ORF">COX83_02330</name>
</gene>
<name>A0A2M7V452_9BACT</name>
<dbReference type="EMBL" id="PFPI01000030">
    <property type="protein sequence ID" value="PIZ93305.1"/>
    <property type="molecule type" value="Genomic_DNA"/>
</dbReference>
<dbReference type="AlphaFoldDB" id="A0A2M7V452"/>
<reference evidence="2" key="1">
    <citation type="submission" date="2017-09" db="EMBL/GenBank/DDBJ databases">
        <title>Depth-based differentiation of microbial function through sediment-hosted aquifers and enrichment of novel symbionts in the deep terrestrial subsurface.</title>
        <authorList>
            <person name="Probst A.J."/>
            <person name="Ladd B."/>
            <person name="Jarett J.K."/>
            <person name="Geller-Mcgrath D.E."/>
            <person name="Sieber C.M.K."/>
            <person name="Emerson J.B."/>
            <person name="Anantharaman K."/>
            <person name="Thomas B.C."/>
            <person name="Malmstrom R."/>
            <person name="Stieglmeier M."/>
            <person name="Klingl A."/>
            <person name="Woyke T."/>
            <person name="Ryan C.M."/>
            <person name="Banfield J.F."/>
        </authorList>
    </citation>
    <scope>NUCLEOTIDE SEQUENCE [LARGE SCALE GENOMIC DNA]</scope>
</reference>
<accession>A0A2M7V452</accession>
<organism evidence="1 2">
    <name type="scientific">Candidatus Magasanikbacteria bacterium CG_4_10_14_0_2_um_filter_41_31</name>
    <dbReference type="NCBI Taxonomy" id="1974639"/>
    <lineage>
        <taxon>Bacteria</taxon>
        <taxon>Candidatus Magasanikiibacteriota</taxon>
    </lineage>
</organism>
<protein>
    <submittedName>
        <fullName evidence="1">Uncharacterized protein</fullName>
    </submittedName>
</protein>
<evidence type="ECO:0000313" key="2">
    <source>
        <dbReference type="Proteomes" id="UP000230078"/>
    </source>
</evidence>
<sequence length="243" mass="28127">MHLTYLTKVPFCAIVVYRPFQPTNTVLPTYIYLTRGLYTPGELPGFSSKGLGKFPKTGGRTMRLSDLFHNFSVENSYARRHCVPERRGWLHTTKGWALEAMIFIVSTMMEDESKEKSGITTFDFARKYRSGSMQMFLHSFPDYYVDDPHGEDEEFGFTNGIVRITLNRPDSTDLEQVCSQVFDLQGEAGYSRILSNQGKVILLREWEKMLRQELIQYRSEYSGAMKRKITEVVMILRQAIKNI</sequence>
<comment type="caution">
    <text evidence="1">The sequence shown here is derived from an EMBL/GenBank/DDBJ whole genome shotgun (WGS) entry which is preliminary data.</text>
</comment>
<proteinExistence type="predicted"/>
<dbReference type="Proteomes" id="UP000230078">
    <property type="component" value="Unassembled WGS sequence"/>
</dbReference>